<sequence length="137" mass="14977">MGVLGALLYGNLLMITLCYVYVFRIRKLIGFQLGMNLSMLAGGFMSISTGVILIFEFPLQFTVVTIITTIIGMAVGGLFGAIFDYQTMLMGYANGLMTGIMSPMIGAAANYNLFFIGFIECAFIFSMILFVSSTRYS</sequence>
<gene>
    <name evidence="2" type="ORF">ACFOY7_09870</name>
</gene>
<keyword evidence="1" id="KW-0812">Transmembrane</keyword>
<evidence type="ECO:0000313" key="2">
    <source>
        <dbReference type="EMBL" id="MFC4403386.1"/>
    </source>
</evidence>
<feature type="transmembrane region" description="Helical" evidence="1">
    <location>
        <begin position="6"/>
        <end position="23"/>
    </location>
</feature>
<keyword evidence="1" id="KW-1133">Transmembrane helix</keyword>
<protein>
    <recommendedName>
        <fullName evidence="4">MnxB</fullName>
    </recommendedName>
</protein>
<name>A0ABV8WU63_9BACI</name>
<feature type="transmembrane region" description="Helical" evidence="1">
    <location>
        <begin position="113"/>
        <end position="131"/>
    </location>
</feature>
<feature type="transmembrane region" description="Helical" evidence="1">
    <location>
        <begin position="89"/>
        <end position="107"/>
    </location>
</feature>
<feature type="transmembrane region" description="Helical" evidence="1">
    <location>
        <begin position="35"/>
        <end position="55"/>
    </location>
</feature>
<accession>A0ABV8WU63</accession>
<keyword evidence="3" id="KW-1185">Reference proteome</keyword>
<comment type="caution">
    <text evidence="2">The sequence shown here is derived from an EMBL/GenBank/DDBJ whole genome shotgun (WGS) entry which is preliminary data.</text>
</comment>
<evidence type="ECO:0000256" key="1">
    <source>
        <dbReference type="SAM" id="Phobius"/>
    </source>
</evidence>
<reference evidence="3" key="1">
    <citation type="journal article" date="2019" name="Int. J. Syst. Evol. Microbiol.">
        <title>The Global Catalogue of Microorganisms (GCM) 10K type strain sequencing project: providing services to taxonomists for standard genome sequencing and annotation.</title>
        <authorList>
            <consortium name="The Broad Institute Genomics Platform"/>
            <consortium name="The Broad Institute Genome Sequencing Center for Infectious Disease"/>
            <person name="Wu L."/>
            <person name="Ma J."/>
        </authorList>
    </citation>
    <scope>NUCLEOTIDE SEQUENCE [LARGE SCALE GENOMIC DNA]</scope>
    <source>
        <strain evidence="3">CCUG 37865</strain>
    </source>
</reference>
<dbReference type="EMBL" id="JBHSDT010000004">
    <property type="protein sequence ID" value="MFC4403386.1"/>
    <property type="molecule type" value="Genomic_DNA"/>
</dbReference>
<organism evidence="2 3">
    <name type="scientific">Gracilibacillus xinjiangensis</name>
    <dbReference type="NCBI Taxonomy" id="1193282"/>
    <lineage>
        <taxon>Bacteria</taxon>
        <taxon>Bacillati</taxon>
        <taxon>Bacillota</taxon>
        <taxon>Bacilli</taxon>
        <taxon>Bacillales</taxon>
        <taxon>Bacillaceae</taxon>
        <taxon>Gracilibacillus</taxon>
    </lineage>
</organism>
<proteinExistence type="predicted"/>
<keyword evidence="1" id="KW-0472">Membrane</keyword>
<evidence type="ECO:0008006" key="4">
    <source>
        <dbReference type="Google" id="ProtNLM"/>
    </source>
</evidence>
<feature type="transmembrane region" description="Helical" evidence="1">
    <location>
        <begin position="61"/>
        <end position="82"/>
    </location>
</feature>
<evidence type="ECO:0000313" key="3">
    <source>
        <dbReference type="Proteomes" id="UP001595882"/>
    </source>
</evidence>
<dbReference type="Proteomes" id="UP001595882">
    <property type="component" value="Unassembled WGS sequence"/>
</dbReference>
<dbReference type="RefSeq" id="WP_390251872.1">
    <property type="nucleotide sequence ID" value="NZ_JBHSDT010000004.1"/>
</dbReference>